<proteinExistence type="predicted"/>
<accession>A0A8K1XFE4</accession>
<dbReference type="EMBL" id="MZ210002">
    <property type="protein sequence ID" value="UHM27619.1"/>
    <property type="molecule type" value="Genomic_RNA"/>
</dbReference>
<organism evidence="1">
    <name type="scientific">Fushun levivirus 2</name>
    <dbReference type="NCBI Taxonomy" id="2905458"/>
    <lineage>
        <taxon>Viruses</taxon>
        <taxon>Riboviria</taxon>
        <taxon>Orthornavirae</taxon>
        <taxon>Lenarviricota</taxon>
        <taxon>Leviviricetes</taxon>
        <taxon>Norzivirales</taxon>
        <taxon>Fiersviridae</taxon>
        <taxon>Emesvirus</taxon>
    </lineage>
</organism>
<evidence type="ECO:0000313" key="1">
    <source>
        <dbReference type="EMBL" id="UHM27619.1"/>
    </source>
</evidence>
<protein>
    <submittedName>
        <fullName evidence="1">Maturation protein</fullName>
    </submittedName>
</protein>
<gene>
    <name evidence="1" type="ORF">FLV2_gp1</name>
</gene>
<reference evidence="1" key="1">
    <citation type="submission" date="2021-05" db="EMBL/GenBank/DDBJ databases">
        <authorList>
            <person name="Feng G."/>
        </authorList>
    </citation>
    <scope>NUCLEOTIDE SEQUENCE</scope>
    <source>
        <strain evidence="1">EHMFS246</strain>
    </source>
</reference>
<sequence length="374" mass="41752">MPRTRDRIIGSSGGTALCFYEGSIIAEDFSDEGTASRDRCVDEFGSRNGVFTAEHLFSSGGSYSLNYIGPDFSYKLNKWTPSAFRGLGPYDGHLSDDNRPSNPYFAVQVLAGTNPSRPMIDLPVSIFELRELPDLVRSLGNNLIKRWAKGTLMREFGWTPLASDYNNLLKFAQSTSNRMELLKKLSKAPMTRKVHLYDSIVTGPKSNWTVNSTPPRLFTTVESQTTTTRKIWGYTTWTPDVEQFNKIAQYDPTFKFLSRKIVLGATVDASTLWNALPWSWLADWFGNIGDYLVANRNLVPCSPDMPAICETITTKCQTAILTCGFADKGSLPSTFTRLSKNRYRASAALPSAHLPLLTQRQVNILASLAVLRLR</sequence>
<name>A0A8K1XFE4_9VIRU</name>